<dbReference type="Gene3D" id="3.30.420.10">
    <property type="entry name" value="Ribonuclease H-like superfamily/Ribonuclease H"/>
    <property type="match status" value="1"/>
</dbReference>
<gene>
    <name evidence="2" type="ORF">FWK35_00016106</name>
</gene>
<organism evidence="2 3">
    <name type="scientific">Aphis craccivora</name>
    <name type="common">Cowpea aphid</name>
    <dbReference type="NCBI Taxonomy" id="307492"/>
    <lineage>
        <taxon>Eukaryota</taxon>
        <taxon>Metazoa</taxon>
        <taxon>Ecdysozoa</taxon>
        <taxon>Arthropoda</taxon>
        <taxon>Hexapoda</taxon>
        <taxon>Insecta</taxon>
        <taxon>Pterygota</taxon>
        <taxon>Neoptera</taxon>
        <taxon>Paraneoptera</taxon>
        <taxon>Hemiptera</taxon>
        <taxon>Sternorrhyncha</taxon>
        <taxon>Aphidomorpha</taxon>
        <taxon>Aphidoidea</taxon>
        <taxon>Aphididae</taxon>
        <taxon>Aphidini</taxon>
        <taxon>Aphis</taxon>
        <taxon>Aphis</taxon>
    </lineage>
</organism>
<evidence type="ECO:0000313" key="2">
    <source>
        <dbReference type="EMBL" id="KAF0749800.1"/>
    </source>
</evidence>
<dbReference type="GO" id="GO:0003676">
    <property type="term" value="F:nucleic acid binding"/>
    <property type="evidence" value="ECO:0007669"/>
    <property type="project" value="InterPro"/>
</dbReference>
<reference evidence="2 3" key="1">
    <citation type="submission" date="2019-08" db="EMBL/GenBank/DDBJ databases">
        <title>Whole genome of Aphis craccivora.</title>
        <authorList>
            <person name="Voronova N.V."/>
            <person name="Shulinski R.S."/>
            <person name="Bandarenka Y.V."/>
            <person name="Zhorov D.G."/>
            <person name="Warner D."/>
        </authorList>
    </citation>
    <scope>NUCLEOTIDE SEQUENCE [LARGE SCALE GENOMIC DNA]</scope>
    <source>
        <strain evidence="2">180601</strain>
        <tissue evidence="2">Whole Body</tissue>
    </source>
</reference>
<feature type="domain" description="DUF5641" evidence="1">
    <location>
        <begin position="257"/>
        <end position="325"/>
    </location>
</feature>
<evidence type="ECO:0000313" key="3">
    <source>
        <dbReference type="Proteomes" id="UP000478052"/>
    </source>
</evidence>
<dbReference type="EMBL" id="VUJU01005963">
    <property type="protein sequence ID" value="KAF0749800.1"/>
    <property type="molecule type" value="Genomic_DNA"/>
</dbReference>
<dbReference type="Proteomes" id="UP000478052">
    <property type="component" value="Unassembled WGS sequence"/>
</dbReference>
<protein>
    <submittedName>
        <fullName evidence="2">Integrase catalytic domain-containing protein</fullName>
    </submittedName>
</protein>
<keyword evidence="3" id="KW-1185">Reference proteome</keyword>
<dbReference type="InterPro" id="IPR040676">
    <property type="entry name" value="DUF5641"/>
</dbReference>
<dbReference type="PANTHER" id="PTHR47331">
    <property type="entry name" value="PHD-TYPE DOMAIN-CONTAINING PROTEIN"/>
    <property type="match status" value="1"/>
</dbReference>
<dbReference type="AlphaFoldDB" id="A0A6G0Y679"/>
<dbReference type="InterPro" id="IPR036397">
    <property type="entry name" value="RNaseH_sf"/>
</dbReference>
<sequence length="327" mass="37732">MFRYFGLVIMELQNSKIFWLCKAQGISFQSEINDLTKKSKVSRRSCLNTCSPPNGPQGLLANIKLIYWPIRGRNIARQVVYRCTRCFRANLKFLQPFMAPLPTVRVTSYHPFIKTIHLELVRDLSSDIFIAALFRFISRCGQCTHLHSNNGTNLTGSDKILKSWKADLYKEDKFQDQLTTLGVKSAKKHLIRVSNRLLLTYEETSTLLCRIEAVLNSRPITVSSSDPPDYCAVCTHSWSFFIWVSPLTLPPEPDSRLQHFWKRWSTEYIPQLQRRIRWTEMSKNLSIGDLAILRDETAPPIHWRLVRIKGVHPGADSVARVVTVRNI</sequence>
<dbReference type="Pfam" id="PF18701">
    <property type="entry name" value="DUF5641"/>
    <property type="match status" value="1"/>
</dbReference>
<comment type="caution">
    <text evidence="2">The sequence shown here is derived from an EMBL/GenBank/DDBJ whole genome shotgun (WGS) entry which is preliminary data.</text>
</comment>
<evidence type="ECO:0000259" key="1">
    <source>
        <dbReference type="Pfam" id="PF18701"/>
    </source>
</evidence>
<accession>A0A6G0Y679</accession>
<proteinExistence type="predicted"/>
<name>A0A6G0Y679_APHCR</name>
<dbReference type="OrthoDB" id="5984724at2759"/>